<evidence type="ECO:0000256" key="1">
    <source>
        <dbReference type="SAM" id="SignalP"/>
    </source>
</evidence>
<feature type="signal peptide" evidence="1">
    <location>
        <begin position="1"/>
        <end position="25"/>
    </location>
</feature>
<dbReference type="Proteomes" id="UP000225766">
    <property type="component" value="Unassembled WGS sequence"/>
</dbReference>
<dbReference type="AlphaFoldDB" id="A0A2C1LD49"/>
<evidence type="ECO:0008006" key="4">
    <source>
        <dbReference type="Google" id="ProtNLM"/>
    </source>
</evidence>
<organism evidence="2 3">
    <name type="scientific">Bacillus cereus</name>
    <dbReference type="NCBI Taxonomy" id="1396"/>
    <lineage>
        <taxon>Bacteria</taxon>
        <taxon>Bacillati</taxon>
        <taxon>Bacillota</taxon>
        <taxon>Bacilli</taxon>
        <taxon>Bacillales</taxon>
        <taxon>Bacillaceae</taxon>
        <taxon>Bacillus</taxon>
        <taxon>Bacillus cereus group</taxon>
    </lineage>
</organism>
<reference evidence="2 3" key="1">
    <citation type="submission" date="2017-09" db="EMBL/GenBank/DDBJ databases">
        <title>Large-scale bioinformatics analysis of Bacillus genomes uncovers conserved roles of natural products in bacterial physiology.</title>
        <authorList>
            <consortium name="Agbiome Team Llc"/>
            <person name="Bleich R.M."/>
            <person name="Grubbs K.J."/>
            <person name="Santa Maria K.C."/>
            <person name="Allen S.E."/>
            <person name="Farag S."/>
            <person name="Shank E.A."/>
            <person name="Bowers A."/>
        </authorList>
    </citation>
    <scope>NUCLEOTIDE SEQUENCE [LARGE SCALE GENOMIC DNA]</scope>
    <source>
        <strain evidence="2 3">AFS040105</strain>
    </source>
</reference>
<evidence type="ECO:0000313" key="3">
    <source>
        <dbReference type="Proteomes" id="UP000225766"/>
    </source>
</evidence>
<dbReference type="EMBL" id="NUMG01000010">
    <property type="protein sequence ID" value="PGU02856.1"/>
    <property type="molecule type" value="Genomic_DNA"/>
</dbReference>
<accession>A0A2C1LD49</accession>
<dbReference type="RefSeq" id="WP_098882599.1">
    <property type="nucleotide sequence ID" value="NZ_NUMG01000010.1"/>
</dbReference>
<protein>
    <recommendedName>
        <fullName evidence="4">PepSY domain-containing protein</fullName>
    </recommendedName>
</protein>
<sequence length="214" mass="24243">MKKKGIIVLGLIGALSISGGALTFAQVSKNTVPKNEVMTESSTAQVSNKDETYKKLALDAFKKYFNVDVMQNSKGLKFKTIDGYGELAVMWDDKSNTMIYDAIIDQKTNRIIRLSCFPKDPKNEDYQNISYDTAKDIADKFIKDNNLFDNKNYEFLETESIKTNSTLDKNSIPQLYVFFYKCNGEDWSLTVNRDSKKVEQFQIFPEGQIGVGLG</sequence>
<gene>
    <name evidence="2" type="ORF">COD19_11080</name>
</gene>
<name>A0A2C1LD49_BACCE</name>
<evidence type="ECO:0000313" key="2">
    <source>
        <dbReference type="EMBL" id="PGU02856.1"/>
    </source>
</evidence>
<proteinExistence type="predicted"/>
<comment type="caution">
    <text evidence="2">The sequence shown here is derived from an EMBL/GenBank/DDBJ whole genome shotgun (WGS) entry which is preliminary data.</text>
</comment>
<feature type="chain" id="PRO_5039273479" description="PepSY domain-containing protein" evidence="1">
    <location>
        <begin position="26"/>
        <end position="214"/>
    </location>
</feature>
<keyword evidence="1" id="KW-0732">Signal</keyword>